<dbReference type="InterPro" id="IPR001387">
    <property type="entry name" value="Cro/C1-type_HTH"/>
</dbReference>
<dbReference type="SMART" id="SM00530">
    <property type="entry name" value="HTH_XRE"/>
    <property type="match status" value="1"/>
</dbReference>
<protein>
    <submittedName>
        <fullName evidence="3">Transcriptional regulator, HTH_3 family</fullName>
    </submittedName>
</protein>
<dbReference type="PANTHER" id="PTHR46558">
    <property type="entry name" value="TRACRIPTIONAL REGULATORY PROTEIN-RELATED-RELATED"/>
    <property type="match status" value="1"/>
</dbReference>
<dbReference type="EMBL" id="FWFF01000007">
    <property type="protein sequence ID" value="SLM96142.1"/>
    <property type="molecule type" value="Genomic_DNA"/>
</dbReference>
<dbReference type="PROSITE" id="PS50943">
    <property type="entry name" value="HTH_CROC1"/>
    <property type="match status" value="1"/>
</dbReference>
<reference evidence="4" key="1">
    <citation type="submission" date="2017-02" db="EMBL/GenBank/DDBJ databases">
        <authorList>
            <person name="Dridi B."/>
        </authorList>
    </citation>
    <scope>NUCLEOTIDE SEQUENCE [LARGE SCALE GENOMIC DNA]</scope>
    <source>
        <strain evidence="4">B Co 03.10</strain>
    </source>
</reference>
<gene>
    <name evidence="3" type="ORF">FM105_05430</name>
</gene>
<name>A0A1X6XA82_9MICO</name>
<dbReference type="CDD" id="cd00093">
    <property type="entry name" value="HTH_XRE"/>
    <property type="match status" value="1"/>
</dbReference>
<keyword evidence="1" id="KW-0238">DNA-binding</keyword>
<keyword evidence="4" id="KW-1185">Reference proteome</keyword>
<feature type="domain" description="HTH cro/C1-type" evidence="2">
    <location>
        <begin position="18"/>
        <end position="72"/>
    </location>
</feature>
<dbReference type="RefSeq" id="WP_087005920.1">
    <property type="nucleotide sequence ID" value="NZ_FWFF01000007.1"/>
</dbReference>
<evidence type="ECO:0000313" key="3">
    <source>
        <dbReference type="EMBL" id="SLM96142.1"/>
    </source>
</evidence>
<dbReference type="Gene3D" id="1.10.260.40">
    <property type="entry name" value="lambda repressor-like DNA-binding domains"/>
    <property type="match status" value="1"/>
</dbReference>
<evidence type="ECO:0000256" key="1">
    <source>
        <dbReference type="ARBA" id="ARBA00023125"/>
    </source>
</evidence>
<proteinExistence type="predicted"/>
<accession>A0A1X6XA82</accession>
<dbReference type="SUPFAM" id="SSF47413">
    <property type="entry name" value="lambda repressor-like DNA-binding domains"/>
    <property type="match status" value="1"/>
</dbReference>
<organism evidence="3 4">
    <name type="scientific">Brevibacterium yomogidense</name>
    <dbReference type="NCBI Taxonomy" id="946573"/>
    <lineage>
        <taxon>Bacteria</taxon>
        <taxon>Bacillati</taxon>
        <taxon>Actinomycetota</taxon>
        <taxon>Actinomycetes</taxon>
        <taxon>Micrococcales</taxon>
        <taxon>Brevibacteriaceae</taxon>
        <taxon>Brevibacterium</taxon>
    </lineage>
</organism>
<dbReference type="Pfam" id="PF01381">
    <property type="entry name" value="HTH_3"/>
    <property type="match status" value="1"/>
</dbReference>
<evidence type="ECO:0000313" key="4">
    <source>
        <dbReference type="Proteomes" id="UP000196581"/>
    </source>
</evidence>
<evidence type="ECO:0000259" key="2">
    <source>
        <dbReference type="PROSITE" id="PS50943"/>
    </source>
</evidence>
<dbReference type="Proteomes" id="UP000196581">
    <property type="component" value="Unassembled WGS sequence"/>
</dbReference>
<dbReference type="InterPro" id="IPR010982">
    <property type="entry name" value="Lambda_DNA-bd_dom_sf"/>
</dbReference>
<dbReference type="AlphaFoldDB" id="A0A1X6XA82"/>
<sequence>MPSKSTAGEGTKELHNRLAVLRAERGLSRRELAQAVGINSQTVGFLERGDYGPSVELALRLAGYFDLPVEAIFSLTPFPAMSAQLYSPRTTGTNS</sequence>
<dbReference type="PANTHER" id="PTHR46558:SF4">
    <property type="entry name" value="DNA-BIDING PHAGE PROTEIN"/>
    <property type="match status" value="1"/>
</dbReference>
<dbReference type="GO" id="GO:0003677">
    <property type="term" value="F:DNA binding"/>
    <property type="evidence" value="ECO:0007669"/>
    <property type="project" value="UniProtKB-KW"/>
</dbReference>